<dbReference type="AlphaFoldDB" id="A0A330LPD2"/>
<sequence>MIHESLITLIRTSSILGNGQVQFNYLDNEVLLAVQKNPENHRNLVVRVAGYSAFFVALCKNLQGIDLLPYHKMGVHKYEQLGWKYAFDDDLRFTQDELLKIERYLQGMVFQWRLSRTNHDVSIEGKYND</sequence>
<evidence type="ECO:0000256" key="1">
    <source>
        <dbReference type="ARBA" id="ARBA00022818"/>
    </source>
</evidence>
<organism evidence="4 5">
    <name type="scientific">Moritella yayanosii</name>
    <dbReference type="NCBI Taxonomy" id="69539"/>
    <lineage>
        <taxon>Bacteria</taxon>
        <taxon>Pseudomonadati</taxon>
        <taxon>Pseudomonadota</taxon>
        <taxon>Gammaproteobacteria</taxon>
        <taxon>Alteromonadales</taxon>
        <taxon>Moritellaceae</taxon>
        <taxon>Moritella</taxon>
    </lineage>
</organism>
<dbReference type="PANTHER" id="PTHR43641:SF2">
    <property type="entry name" value="DEHYDRATASE YBIW-RELATED"/>
    <property type="match status" value="1"/>
</dbReference>
<dbReference type="GO" id="GO:0005829">
    <property type="term" value="C:cytosol"/>
    <property type="evidence" value="ECO:0007669"/>
    <property type="project" value="TreeGrafter"/>
</dbReference>
<keyword evidence="5" id="KW-1185">Reference proteome</keyword>
<dbReference type="EMBL" id="LS483250">
    <property type="protein sequence ID" value="SQD78740.1"/>
    <property type="molecule type" value="Genomic_DNA"/>
</dbReference>
<dbReference type="OrthoDB" id="9803969at2"/>
<dbReference type="SUPFAM" id="SSF51998">
    <property type="entry name" value="PFL-like glycyl radical enzymes"/>
    <property type="match status" value="1"/>
</dbReference>
<keyword evidence="1 2" id="KW-0556">Organic radical</keyword>
<protein>
    <recommendedName>
        <fullName evidence="3">Glycine radical domain-containing protein</fullName>
    </recommendedName>
</protein>
<evidence type="ECO:0000259" key="3">
    <source>
        <dbReference type="PROSITE" id="PS51149"/>
    </source>
</evidence>
<dbReference type="Proteomes" id="UP000250163">
    <property type="component" value="Chromosome MORIYA"/>
</dbReference>
<dbReference type="GO" id="GO:0003824">
    <property type="term" value="F:catalytic activity"/>
    <property type="evidence" value="ECO:0007669"/>
    <property type="project" value="InterPro"/>
</dbReference>
<dbReference type="PANTHER" id="PTHR43641">
    <property type="entry name" value="FORMATE ACETYLTRANSFERASE 3-RELATED"/>
    <property type="match status" value="1"/>
</dbReference>
<dbReference type="PROSITE" id="PS51149">
    <property type="entry name" value="GLY_RADICAL_2"/>
    <property type="match status" value="1"/>
</dbReference>
<proteinExistence type="predicted"/>
<dbReference type="PROSITE" id="PS00850">
    <property type="entry name" value="GLY_RADICAL_1"/>
    <property type="match status" value="1"/>
</dbReference>
<evidence type="ECO:0000256" key="2">
    <source>
        <dbReference type="PROSITE-ProRule" id="PRU00493"/>
    </source>
</evidence>
<feature type="domain" description="Glycine radical" evidence="3">
    <location>
        <begin position="1"/>
        <end position="75"/>
    </location>
</feature>
<accession>A0A330LPD2</accession>
<dbReference type="Gene3D" id="3.20.70.20">
    <property type="match status" value="1"/>
</dbReference>
<dbReference type="Pfam" id="PF01228">
    <property type="entry name" value="Gly_radical"/>
    <property type="match status" value="1"/>
</dbReference>
<gene>
    <name evidence="4" type="ORF">MORIYA_2262</name>
</gene>
<dbReference type="KEGG" id="mya:MORIYA_2262"/>
<evidence type="ECO:0000313" key="4">
    <source>
        <dbReference type="EMBL" id="SQD78740.1"/>
    </source>
</evidence>
<reference evidence="5" key="1">
    <citation type="submission" date="2018-05" db="EMBL/GenBank/DDBJ databases">
        <authorList>
            <person name="Cea G.-C."/>
            <person name="William W."/>
        </authorList>
    </citation>
    <scope>NUCLEOTIDE SEQUENCE [LARGE SCALE GENOMIC DNA]</scope>
    <source>
        <strain evidence="5">DB21MT 5</strain>
    </source>
</reference>
<dbReference type="InterPro" id="IPR019777">
    <property type="entry name" value="Form_AcTrfase_GR_CS"/>
</dbReference>
<dbReference type="InterPro" id="IPR001150">
    <property type="entry name" value="Gly_radical"/>
</dbReference>
<evidence type="ECO:0000313" key="5">
    <source>
        <dbReference type="Proteomes" id="UP000250163"/>
    </source>
</evidence>
<dbReference type="InterPro" id="IPR051215">
    <property type="entry name" value="GRE"/>
</dbReference>
<name>A0A330LPD2_9GAMM</name>
<feature type="modified residue" description="Glycine radical" evidence="2">
    <location>
        <position position="50"/>
    </location>
</feature>